<reference evidence="2" key="1">
    <citation type="journal article" date="2015" name="BMC Genomics">
        <title>Draft genome of a commonly misdiagnosed multidrug resistant pathogen Candida auris.</title>
        <authorList>
            <person name="Chatterjee S."/>
            <person name="Alampalli S.V."/>
            <person name="Nageshan R.K."/>
            <person name="Chettiar S.T."/>
            <person name="Joshi S."/>
            <person name="Tatu U.S."/>
        </authorList>
    </citation>
    <scope>NUCLEOTIDE SEQUENCE [LARGE SCALE GENOMIC DNA]</scope>
    <source>
        <strain evidence="2">6684</strain>
    </source>
</reference>
<dbReference type="EMBL" id="LGST01000018">
    <property type="protein sequence ID" value="KNE00551.1"/>
    <property type="molecule type" value="Genomic_DNA"/>
</dbReference>
<organism evidence="1 2">
    <name type="scientific">Candidozyma auris</name>
    <name type="common">Yeast</name>
    <name type="synonym">Candida auris</name>
    <dbReference type="NCBI Taxonomy" id="498019"/>
    <lineage>
        <taxon>Eukaryota</taxon>
        <taxon>Fungi</taxon>
        <taxon>Dikarya</taxon>
        <taxon>Ascomycota</taxon>
        <taxon>Saccharomycotina</taxon>
        <taxon>Pichiomycetes</taxon>
        <taxon>Metschnikowiaceae</taxon>
        <taxon>Candidozyma</taxon>
    </lineage>
</organism>
<gene>
    <name evidence="1" type="ORF">QG37_02584</name>
</gene>
<name>A0A0L0P3F1_CANAR</name>
<evidence type="ECO:0000313" key="1">
    <source>
        <dbReference type="EMBL" id="KNE00551.1"/>
    </source>
</evidence>
<comment type="caution">
    <text evidence="1">The sequence shown here is derived from an EMBL/GenBank/DDBJ whole genome shotgun (WGS) entry which is preliminary data.</text>
</comment>
<dbReference type="VEuPathDB" id="FungiDB:QG37_02584"/>
<sequence length="101" mass="11612">MLQAGRCFFWMGVRNLDEGNMVTIWEQYGDNGDRLNYCCVACFPRDGRYIRSPDGPIFLVGFVKIPYLTLKLATNFFIGDSRKCRVRLDANGLVERLLLPI</sequence>
<evidence type="ECO:0000313" key="2">
    <source>
        <dbReference type="Proteomes" id="UP000037122"/>
    </source>
</evidence>
<dbReference type="Proteomes" id="UP000037122">
    <property type="component" value="Unassembled WGS sequence"/>
</dbReference>
<dbReference type="AlphaFoldDB" id="A0A0L0P3F1"/>
<accession>A0A0L0P3F1</accession>
<proteinExistence type="predicted"/>
<protein>
    <submittedName>
        <fullName evidence="1">Uncharacterized protein</fullName>
    </submittedName>
</protein>